<dbReference type="InterPro" id="IPR019130">
    <property type="entry name" value="Macoilin"/>
</dbReference>
<protein>
    <submittedName>
        <fullName evidence="12">Si:dkey-12h9.6</fullName>
    </submittedName>
</protein>
<feature type="transmembrane region" description="Helical" evidence="11">
    <location>
        <begin position="53"/>
        <end position="81"/>
    </location>
</feature>
<feature type="compositionally biased region" description="Basic and acidic residues" evidence="10">
    <location>
        <begin position="256"/>
        <end position="276"/>
    </location>
</feature>
<evidence type="ECO:0000256" key="10">
    <source>
        <dbReference type="SAM" id="MobiDB-lite"/>
    </source>
</evidence>
<dbReference type="GO" id="GO:0023041">
    <property type="term" value="P:neuronal signal transduction"/>
    <property type="evidence" value="ECO:0007669"/>
    <property type="project" value="InterPro"/>
</dbReference>
<feature type="compositionally biased region" description="Polar residues" evidence="10">
    <location>
        <begin position="317"/>
        <end position="338"/>
    </location>
</feature>
<feature type="transmembrane region" description="Helical" evidence="11">
    <location>
        <begin position="88"/>
        <end position="113"/>
    </location>
</feature>
<dbReference type="GO" id="GO:0031965">
    <property type="term" value="C:nuclear membrane"/>
    <property type="evidence" value="ECO:0007669"/>
    <property type="project" value="UniProtKB-SubCell"/>
</dbReference>
<dbReference type="Proteomes" id="UP000265120">
    <property type="component" value="Chromosome 7"/>
</dbReference>
<reference evidence="12 13" key="1">
    <citation type="journal article" date="2014" name="Nat. Genet.">
        <title>Whole-genome sequence of a flatfish provides insights into ZW sex chromosome evolution and adaptation to a benthic lifestyle.</title>
        <authorList>
            <person name="Chen S."/>
            <person name="Zhang G."/>
            <person name="Shao C."/>
            <person name="Huang Q."/>
            <person name="Liu G."/>
            <person name="Zhang P."/>
            <person name="Song W."/>
            <person name="An N."/>
            <person name="Chalopin D."/>
            <person name="Volff J.N."/>
            <person name="Hong Y."/>
            <person name="Li Q."/>
            <person name="Sha Z."/>
            <person name="Zhou H."/>
            <person name="Xie M."/>
            <person name="Yu Q."/>
            <person name="Liu Y."/>
            <person name="Xiang H."/>
            <person name="Wang N."/>
            <person name="Wu K."/>
            <person name="Yang C."/>
            <person name="Zhou Q."/>
            <person name="Liao X."/>
            <person name="Yang L."/>
            <person name="Hu Q."/>
            <person name="Zhang J."/>
            <person name="Meng L."/>
            <person name="Jin L."/>
            <person name="Tian Y."/>
            <person name="Lian J."/>
            <person name="Yang J."/>
            <person name="Miao G."/>
            <person name="Liu S."/>
            <person name="Liang Z."/>
            <person name="Yan F."/>
            <person name="Li Y."/>
            <person name="Sun B."/>
            <person name="Zhang H."/>
            <person name="Zhang J."/>
            <person name="Zhu Y."/>
            <person name="Du M."/>
            <person name="Zhao Y."/>
            <person name="Schartl M."/>
            <person name="Tang Q."/>
            <person name="Wang J."/>
        </authorList>
    </citation>
    <scope>NUCLEOTIDE SEQUENCE</scope>
</reference>
<evidence type="ECO:0000256" key="2">
    <source>
        <dbReference type="ARBA" id="ARBA00004269"/>
    </source>
</evidence>
<dbReference type="PANTHER" id="PTHR47464">
    <property type="entry name" value="MACOILIN"/>
    <property type="match status" value="1"/>
</dbReference>
<evidence type="ECO:0000256" key="6">
    <source>
        <dbReference type="ARBA" id="ARBA00022989"/>
    </source>
</evidence>
<dbReference type="OMA" id="GQYQCQN"/>
<comment type="similarity">
    <text evidence="3">Belongs to the macoilin family.</text>
</comment>
<feature type="coiled-coil region" evidence="9">
    <location>
        <begin position="461"/>
        <end position="531"/>
    </location>
</feature>
<keyword evidence="7 11" id="KW-0472">Membrane</keyword>
<accession>A0A3P8X121</accession>
<evidence type="ECO:0000256" key="9">
    <source>
        <dbReference type="SAM" id="Coils"/>
    </source>
</evidence>
<reference evidence="12" key="3">
    <citation type="submission" date="2025-09" db="UniProtKB">
        <authorList>
            <consortium name="Ensembl"/>
        </authorList>
    </citation>
    <scope>IDENTIFICATION</scope>
</reference>
<keyword evidence="8" id="KW-0539">Nucleus</keyword>
<evidence type="ECO:0000256" key="8">
    <source>
        <dbReference type="ARBA" id="ARBA00023242"/>
    </source>
</evidence>
<keyword evidence="9" id="KW-0175">Coiled coil</keyword>
<feature type="region of interest" description="Disordered" evidence="10">
    <location>
        <begin position="255"/>
        <end position="367"/>
    </location>
</feature>
<evidence type="ECO:0000256" key="3">
    <source>
        <dbReference type="ARBA" id="ARBA00008298"/>
    </source>
</evidence>
<evidence type="ECO:0000256" key="11">
    <source>
        <dbReference type="SAM" id="Phobius"/>
    </source>
</evidence>
<evidence type="ECO:0000313" key="12">
    <source>
        <dbReference type="Ensembl" id="ENSCSEP00000032537.1"/>
    </source>
</evidence>
<keyword evidence="13" id="KW-1185">Reference proteome</keyword>
<dbReference type="KEGG" id="csem:103380925"/>
<dbReference type="PANTHER" id="PTHR47464:SF1">
    <property type="entry name" value="MACOILIN-1"/>
    <property type="match status" value="1"/>
</dbReference>
<evidence type="ECO:0000256" key="7">
    <source>
        <dbReference type="ARBA" id="ARBA00023136"/>
    </source>
</evidence>
<evidence type="ECO:0000256" key="5">
    <source>
        <dbReference type="ARBA" id="ARBA00022824"/>
    </source>
</evidence>
<evidence type="ECO:0000313" key="13">
    <source>
        <dbReference type="Proteomes" id="UP000265120"/>
    </source>
</evidence>
<dbReference type="Pfam" id="PF09726">
    <property type="entry name" value="Macoilin"/>
    <property type="match status" value="1"/>
</dbReference>
<dbReference type="RefSeq" id="XP_008311291.1">
    <property type="nucleotide sequence ID" value="XM_008313069.3"/>
</dbReference>
<dbReference type="GeneID" id="103380925"/>
<dbReference type="AlphaFoldDB" id="A0A3P8X121"/>
<feature type="transmembrane region" description="Helical" evidence="11">
    <location>
        <begin position="27"/>
        <end position="47"/>
    </location>
</feature>
<dbReference type="Ensembl" id="ENSCSET00000032958.1">
    <property type="protein sequence ID" value="ENSCSEP00000032537.1"/>
    <property type="gene ID" value="ENSCSEG00000020884.1"/>
</dbReference>
<dbReference type="OrthoDB" id="10071111at2759"/>
<evidence type="ECO:0000256" key="1">
    <source>
        <dbReference type="ARBA" id="ARBA00004232"/>
    </source>
</evidence>
<dbReference type="InParanoid" id="A0A3P8X121"/>
<keyword evidence="6 11" id="KW-1133">Transmembrane helix</keyword>
<keyword evidence="4 11" id="KW-0812">Transmembrane</keyword>
<reference evidence="12" key="2">
    <citation type="submission" date="2025-08" db="UniProtKB">
        <authorList>
            <consortium name="Ensembl"/>
        </authorList>
    </citation>
    <scope>IDENTIFICATION</scope>
</reference>
<feature type="coiled-coil region" evidence="9">
    <location>
        <begin position="372"/>
        <end position="399"/>
    </location>
</feature>
<proteinExistence type="inferred from homology"/>
<name>A0A3P8X121_CYNSE</name>
<organism evidence="12 13">
    <name type="scientific">Cynoglossus semilaevis</name>
    <name type="common">Tongue sole</name>
    <dbReference type="NCBI Taxonomy" id="244447"/>
    <lineage>
        <taxon>Eukaryota</taxon>
        <taxon>Metazoa</taxon>
        <taxon>Chordata</taxon>
        <taxon>Craniata</taxon>
        <taxon>Vertebrata</taxon>
        <taxon>Euteleostomi</taxon>
        <taxon>Actinopterygii</taxon>
        <taxon>Neopterygii</taxon>
        <taxon>Teleostei</taxon>
        <taxon>Neoteleostei</taxon>
        <taxon>Acanthomorphata</taxon>
        <taxon>Carangaria</taxon>
        <taxon>Pleuronectiformes</taxon>
        <taxon>Pleuronectoidei</taxon>
        <taxon>Cynoglossidae</taxon>
        <taxon>Cynoglossinae</taxon>
        <taxon>Cynoglossus</taxon>
    </lineage>
</organism>
<feature type="compositionally biased region" description="Low complexity" evidence="10">
    <location>
        <begin position="277"/>
        <end position="288"/>
    </location>
</feature>
<keyword evidence="5" id="KW-0256">Endoplasmic reticulum</keyword>
<comment type="subcellular location">
    <subcellularLocation>
        <location evidence="1">Nucleus membrane</location>
        <topology evidence="1">Multi-pass membrane protein</topology>
    </subcellularLocation>
    <subcellularLocation>
        <location evidence="2">Rough endoplasmic reticulum membrane</location>
        <topology evidence="2">Multi-pass membrane protein</topology>
    </subcellularLocation>
</comment>
<dbReference type="GO" id="GO:0030867">
    <property type="term" value="C:rough endoplasmic reticulum membrane"/>
    <property type="evidence" value="ECO:0007669"/>
    <property type="project" value="UniProtKB-SubCell"/>
</dbReference>
<dbReference type="GeneTree" id="ENSGT00390000016613"/>
<sequence length="654" mass="74937">MKKRYVEANRLRKMKKLRLTEKLSESAYTFLKFMLMWTLVLLADFILEFRLEYLWPCWLFFGSVYTTFHCHGLVICVVFVCAAFTLDIFCLIFVPLHWLFFVASTYVVFNYIWHTEKGICISTVSLWILLVYTEASLRLKDLKTSHANLSHLFAAHCIGYPVVYLGFDATCYFTNIFKLRVQKSVQSENDFHMHLLQHSLPPGLQLFPKTGTDDTSSSSNSSSRLKLKPESSQYQCQNGAVLAHEEAHMLDCLQIRSEERTPEKGTPEMKSTETSRRPLASSSRQSASESREVLQSSGGAPESPAVQEHLPQEEQGGKSSRATKSSSPKACSGGTHTPTAPVVKTEKKQQRSSSKTISPHRDVTERSTTAAQNYHTEQMNKLEQELKKLKAEVQSSRQGEQELRSHICNITNSERSLRPEVSLLRQSNMLLQSKILCLTKNKQRDKQTSMMLEKKARAETEARLSAEKHLAELQAQKLEEAANAARSLTNRQEHCETQMLRKRVKDLETEYKQLQLEFQVKENRVIDLESDVEALGKYRCVEKETDMLLSTLSAMQENAQHLEYNLSAETRIKLDLFSALGDARRQLEIAHDKKLKQDREIREMKQKIAEVMAVSPGVSYVTPRPQVPQYLNKLLSSERYMLNPRALMYQCLKK</sequence>
<feature type="region of interest" description="Disordered" evidence="10">
    <location>
        <begin position="206"/>
        <end position="231"/>
    </location>
</feature>
<evidence type="ECO:0000256" key="4">
    <source>
        <dbReference type="ARBA" id="ARBA00022692"/>
    </source>
</evidence>